<dbReference type="InterPro" id="IPR029058">
    <property type="entry name" value="AB_hydrolase_fold"/>
</dbReference>
<dbReference type="UniPathway" id="UPA01057">
    <property type="reaction ID" value="UER00900"/>
</dbReference>
<proteinExistence type="inferred from homology"/>
<dbReference type="HAMAP" id="MF_01660">
    <property type="entry name" value="MenH"/>
    <property type="match status" value="1"/>
</dbReference>
<reference evidence="6" key="1">
    <citation type="submission" date="2016-10" db="EMBL/GenBank/DDBJ databases">
        <authorList>
            <person name="Varghese N."/>
            <person name="Submissions S."/>
        </authorList>
    </citation>
    <scope>NUCLEOTIDE SEQUENCE [LARGE SCALE GENOMIC DNA]</scope>
    <source>
        <strain evidence="6">FP5</strain>
    </source>
</reference>
<dbReference type="InterPro" id="IPR022485">
    <property type="entry name" value="SHCHC_synthase_MenH"/>
</dbReference>
<sequence>MMIKAEERNYWIEDTGSGPAWLLLHGFTGSTHTFNECLSYLDKKCRFVKIELPGHARTGPVGTVSMEKFCSDLSVILDKLGVEEINILGYSLGGRTALSFTLLYPKRVNRLILESASPGLPSELERSERREKDQRLTGLLYQEGIKGFVKYWESLPLFETLTKLPEQRRKTIREERLSHSVEGLAQSLQGMGTGSQPSWWDKLEEVRADVLLVTGEEDEKFRSINQHMEHRLSNVSWAEVEGAGHTVHLEKPRVFAKIVEEFMI</sequence>
<keyword evidence="6" id="KW-1185">Reference proteome</keyword>
<dbReference type="RefSeq" id="WP_089752157.1">
    <property type="nucleotide sequence ID" value="NZ_FOOG01000019.1"/>
</dbReference>
<comment type="pathway">
    <text evidence="3">Quinol/quinone metabolism; menaquinone biosynthesis.</text>
</comment>
<comment type="function">
    <text evidence="3">Catalyzes a proton abstraction reaction that results in 2,5-elimination of pyruvate from 2-succinyl-5-enolpyruvyl-6-hydroxy-3-cyclohexene-1-carboxylate (SEPHCHC) and the formation of 2-succinyl-6-hydroxy-2,4-cyclohexadiene-1-carboxylate (SHCHC).</text>
</comment>
<dbReference type="PANTHER" id="PTHR42916">
    <property type="entry name" value="2-SUCCINYL-5-ENOLPYRUVYL-6-HYDROXY-3-CYCLOHEXENE-1-CARBOXYLATE SYNTHASE"/>
    <property type="match status" value="1"/>
</dbReference>
<keyword evidence="1 3" id="KW-0474">Menaquinone biosynthesis</keyword>
<dbReference type="UniPathway" id="UPA00079"/>
<protein>
    <recommendedName>
        <fullName evidence="3">Putative 2-succinyl-6-hydroxy-2,4-cyclohexadiene-1-carboxylate synthase</fullName>
        <shortName evidence="3">SHCHC synthase</shortName>
        <ecNumber evidence="3">4.2.99.20</ecNumber>
    </recommendedName>
</protein>
<comment type="catalytic activity">
    <reaction evidence="3">
        <text>5-enolpyruvoyl-6-hydroxy-2-succinyl-cyclohex-3-ene-1-carboxylate = (1R,6R)-6-hydroxy-2-succinyl-cyclohexa-2,4-diene-1-carboxylate + pyruvate</text>
        <dbReference type="Rhea" id="RHEA:25597"/>
        <dbReference type="ChEBI" id="CHEBI:15361"/>
        <dbReference type="ChEBI" id="CHEBI:58689"/>
        <dbReference type="ChEBI" id="CHEBI:58818"/>
        <dbReference type="EC" id="4.2.99.20"/>
    </reaction>
</comment>
<accession>A0A1I2NMM8</accession>
<dbReference type="InterPro" id="IPR000073">
    <property type="entry name" value="AB_hydrolase_1"/>
</dbReference>
<evidence type="ECO:0000256" key="3">
    <source>
        <dbReference type="HAMAP-Rule" id="MF_01660"/>
    </source>
</evidence>
<evidence type="ECO:0000259" key="4">
    <source>
        <dbReference type="Pfam" id="PF00561"/>
    </source>
</evidence>
<dbReference type="GO" id="GO:0070205">
    <property type="term" value="F:2-succinyl-6-hydroxy-2,4-cyclohexadiene-1-carboxylate synthase activity"/>
    <property type="evidence" value="ECO:0007669"/>
    <property type="project" value="UniProtKB-UniRule"/>
</dbReference>
<dbReference type="GO" id="GO:0009234">
    <property type="term" value="P:menaquinone biosynthetic process"/>
    <property type="evidence" value="ECO:0007669"/>
    <property type="project" value="UniProtKB-UniRule"/>
</dbReference>
<comment type="subunit">
    <text evidence="3">Monomer.</text>
</comment>
<dbReference type="AlphaFoldDB" id="A0A1I2NMM8"/>
<dbReference type="EMBL" id="FOOG01000019">
    <property type="protein sequence ID" value="SFG02541.1"/>
    <property type="molecule type" value="Genomic_DNA"/>
</dbReference>
<dbReference type="SUPFAM" id="SSF53474">
    <property type="entry name" value="alpha/beta-Hydrolases"/>
    <property type="match status" value="1"/>
</dbReference>
<dbReference type="Proteomes" id="UP000198897">
    <property type="component" value="Unassembled WGS sequence"/>
</dbReference>
<evidence type="ECO:0000313" key="5">
    <source>
        <dbReference type="EMBL" id="SFG02541.1"/>
    </source>
</evidence>
<name>A0A1I2NMM8_9BACI</name>
<feature type="domain" description="AB hydrolase-1" evidence="4">
    <location>
        <begin position="22"/>
        <end position="252"/>
    </location>
</feature>
<evidence type="ECO:0000256" key="1">
    <source>
        <dbReference type="ARBA" id="ARBA00022428"/>
    </source>
</evidence>
<comment type="similarity">
    <text evidence="3">Belongs to the AB hydrolase superfamily. MenH family.</text>
</comment>
<dbReference type="OrthoDB" id="9808398at2"/>
<dbReference type="NCBIfam" id="TIGR03695">
    <property type="entry name" value="menH_SHCHC"/>
    <property type="match status" value="1"/>
</dbReference>
<dbReference type="PANTHER" id="PTHR42916:SF1">
    <property type="entry name" value="PROTEIN PHYLLO, CHLOROPLASTIC"/>
    <property type="match status" value="1"/>
</dbReference>
<organism evidence="5 6">
    <name type="scientific">Halobacillus alkaliphilus</name>
    <dbReference type="NCBI Taxonomy" id="396056"/>
    <lineage>
        <taxon>Bacteria</taxon>
        <taxon>Bacillati</taxon>
        <taxon>Bacillota</taxon>
        <taxon>Bacilli</taxon>
        <taxon>Bacillales</taxon>
        <taxon>Bacillaceae</taxon>
        <taxon>Halobacillus</taxon>
    </lineage>
</organism>
<comment type="pathway">
    <text evidence="3">Quinol/quinone metabolism; 1,4-dihydroxy-2-naphthoate biosynthesis; 1,4-dihydroxy-2-naphthoate from chorismate: step 3/7.</text>
</comment>
<dbReference type="InterPro" id="IPR000639">
    <property type="entry name" value="Epox_hydrolase-like"/>
</dbReference>
<dbReference type="Gene3D" id="3.40.50.1820">
    <property type="entry name" value="alpha/beta hydrolase"/>
    <property type="match status" value="1"/>
</dbReference>
<keyword evidence="2 3" id="KW-0456">Lyase</keyword>
<dbReference type="EC" id="4.2.99.20" evidence="3"/>
<dbReference type="Pfam" id="PF00561">
    <property type="entry name" value="Abhydrolase_1"/>
    <property type="match status" value="1"/>
</dbReference>
<dbReference type="PRINTS" id="PR00412">
    <property type="entry name" value="EPOXHYDRLASE"/>
</dbReference>
<gene>
    <name evidence="3" type="primary">menH</name>
    <name evidence="5" type="ORF">SAMN05216353_11920</name>
</gene>
<evidence type="ECO:0000256" key="2">
    <source>
        <dbReference type="ARBA" id="ARBA00023239"/>
    </source>
</evidence>
<evidence type="ECO:0000313" key="6">
    <source>
        <dbReference type="Proteomes" id="UP000198897"/>
    </source>
</evidence>